<evidence type="ECO:0000313" key="15">
    <source>
        <dbReference type="Proteomes" id="UP000599109"/>
    </source>
</evidence>
<dbReference type="PANTHER" id="PTHR38674:SF1">
    <property type="entry name" value="ALKANE 1-MONOOXYGENASE 1"/>
    <property type="match status" value="1"/>
</dbReference>
<keyword evidence="11 12" id="KW-0472">Membrane</keyword>
<evidence type="ECO:0000256" key="1">
    <source>
        <dbReference type="ARBA" id="ARBA00004429"/>
    </source>
</evidence>
<dbReference type="GO" id="GO:0046872">
    <property type="term" value="F:metal ion binding"/>
    <property type="evidence" value="ECO:0007669"/>
    <property type="project" value="UniProtKB-KW"/>
</dbReference>
<keyword evidence="5 12" id="KW-0812">Transmembrane</keyword>
<evidence type="ECO:0000256" key="5">
    <source>
        <dbReference type="ARBA" id="ARBA00022692"/>
    </source>
</evidence>
<evidence type="ECO:0000256" key="9">
    <source>
        <dbReference type="ARBA" id="ARBA00023004"/>
    </source>
</evidence>
<dbReference type="GO" id="GO:0005886">
    <property type="term" value="C:plasma membrane"/>
    <property type="evidence" value="ECO:0007669"/>
    <property type="project" value="UniProtKB-SubCell"/>
</dbReference>
<dbReference type="InterPro" id="IPR005804">
    <property type="entry name" value="FA_desaturase_dom"/>
</dbReference>
<evidence type="ECO:0000256" key="2">
    <source>
        <dbReference type="ARBA" id="ARBA00010823"/>
    </source>
</evidence>
<dbReference type="GO" id="GO:0004497">
    <property type="term" value="F:monooxygenase activity"/>
    <property type="evidence" value="ECO:0007669"/>
    <property type="project" value="UniProtKB-KW"/>
</dbReference>
<evidence type="ECO:0000256" key="4">
    <source>
        <dbReference type="ARBA" id="ARBA00022519"/>
    </source>
</evidence>
<evidence type="ECO:0000256" key="12">
    <source>
        <dbReference type="SAM" id="Phobius"/>
    </source>
</evidence>
<dbReference type="AlphaFoldDB" id="A0A937CT21"/>
<feature type="transmembrane region" description="Helical" evidence="12">
    <location>
        <begin position="29"/>
        <end position="48"/>
    </location>
</feature>
<keyword evidence="4" id="KW-0997">Cell inner membrane</keyword>
<evidence type="ECO:0000256" key="11">
    <source>
        <dbReference type="ARBA" id="ARBA00023136"/>
    </source>
</evidence>
<keyword evidence="9" id="KW-0408">Iron</keyword>
<keyword evidence="10" id="KW-0503">Monooxygenase</keyword>
<name>A0A937CT21_9BURK</name>
<keyword evidence="8" id="KW-0560">Oxidoreductase</keyword>
<feature type="transmembrane region" description="Helical" evidence="12">
    <location>
        <begin position="204"/>
        <end position="237"/>
    </location>
</feature>
<reference evidence="14 15" key="1">
    <citation type="journal article" date="2017" name="Int. J. Syst. Evol. Microbiol.">
        <title>Ramlibacter monticola sp. nov., isolated from forest soil.</title>
        <authorList>
            <person name="Chaudhary D.K."/>
            <person name="Kim J."/>
        </authorList>
    </citation>
    <scope>NUCLEOTIDE SEQUENCE [LARGE SCALE GENOMIC DNA]</scope>
    <source>
        <strain evidence="14 15">KACC 19175</strain>
    </source>
</reference>
<dbReference type="Pfam" id="PF00487">
    <property type="entry name" value="FA_desaturase"/>
    <property type="match status" value="1"/>
</dbReference>
<keyword evidence="15" id="KW-1185">Reference proteome</keyword>
<gene>
    <name evidence="14" type="ORF">JJ685_08330</name>
</gene>
<evidence type="ECO:0000259" key="13">
    <source>
        <dbReference type="Pfam" id="PF00487"/>
    </source>
</evidence>
<feature type="transmembrane region" description="Helical" evidence="12">
    <location>
        <begin position="309"/>
        <end position="327"/>
    </location>
</feature>
<comment type="caution">
    <text evidence="14">The sequence shown here is derived from an EMBL/GenBank/DDBJ whole genome shotgun (WGS) entry which is preliminary data.</text>
</comment>
<dbReference type="PANTHER" id="PTHR38674">
    <property type="entry name" value="ALKANE 1-MONOOXYGENASE 1"/>
    <property type="match status" value="1"/>
</dbReference>
<evidence type="ECO:0000256" key="8">
    <source>
        <dbReference type="ARBA" id="ARBA00023002"/>
    </source>
</evidence>
<keyword evidence="6" id="KW-0479">Metal-binding</keyword>
<evidence type="ECO:0000313" key="14">
    <source>
        <dbReference type="EMBL" id="MBL0391143.1"/>
    </source>
</evidence>
<protein>
    <submittedName>
        <fullName evidence="14">Fatty acid desaturase</fullName>
    </submittedName>
</protein>
<evidence type="ECO:0000256" key="3">
    <source>
        <dbReference type="ARBA" id="ARBA00022475"/>
    </source>
</evidence>
<dbReference type="InterPro" id="IPR033885">
    <property type="entry name" value="AlkB/XylM"/>
</dbReference>
<comment type="subcellular location">
    <subcellularLocation>
        <location evidence="1">Cell inner membrane</location>
        <topology evidence="1">Multi-pass membrane protein</topology>
    </subcellularLocation>
</comment>
<evidence type="ECO:0000256" key="6">
    <source>
        <dbReference type="ARBA" id="ARBA00022723"/>
    </source>
</evidence>
<sequence length="365" mass="40124">MTHPLVNALGYLAVFLPFALLFAGLSLGIPYLAAAVVFGAGPLLRLVLGNASSELPEWGERTATLLDRLPTLYAMAFPFLLAGVAVELYRHPPAGVAGWIGLGLSLWTCLFFAVVVAHELIHGSPRRRRLGWLLAGAAGYPLLAHEHLSHHATSGNVHLAEWPRRTESVWSFAARRSVRIVRSAIEYNAILAARGRRSAVHGGLIEAIAATLGTVLAFALAAGFAGLALILCVAAGVHFGVQAVTYLQHWGLGVDSVDDADERRYAWEDRCQFQVWLMLHLALHHAHHQNSSVPYYRLAPHPGSPRLPAGYVVLLLASFVPPLWRWLMIPALENWKRDPLAQVEPVRWRLVCLPANYEPRLVPRQ</sequence>
<keyword evidence="7 12" id="KW-1133">Transmembrane helix</keyword>
<evidence type="ECO:0000256" key="10">
    <source>
        <dbReference type="ARBA" id="ARBA00023033"/>
    </source>
</evidence>
<dbReference type="Proteomes" id="UP000599109">
    <property type="component" value="Unassembled WGS sequence"/>
</dbReference>
<keyword evidence="3" id="KW-1003">Cell membrane</keyword>
<dbReference type="RefSeq" id="WP_201673797.1">
    <property type="nucleotide sequence ID" value="NZ_JAEQNE010000002.1"/>
</dbReference>
<feature type="transmembrane region" description="Helical" evidence="12">
    <location>
        <begin position="5"/>
        <end position="23"/>
    </location>
</feature>
<evidence type="ECO:0000256" key="7">
    <source>
        <dbReference type="ARBA" id="ARBA00022989"/>
    </source>
</evidence>
<dbReference type="EMBL" id="JAEQNE010000002">
    <property type="protein sequence ID" value="MBL0391143.1"/>
    <property type="molecule type" value="Genomic_DNA"/>
</dbReference>
<proteinExistence type="inferred from homology"/>
<organism evidence="14 15">
    <name type="scientific">Ramlibacter monticola</name>
    <dbReference type="NCBI Taxonomy" id="1926872"/>
    <lineage>
        <taxon>Bacteria</taxon>
        <taxon>Pseudomonadati</taxon>
        <taxon>Pseudomonadota</taxon>
        <taxon>Betaproteobacteria</taxon>
        <taxon>Burkholderiales</taxon>
        <taxon>Comamonadaceae</taxon>
        <taxon>Ramlibacter</taxon>
    </lineage>
</organism>
<feature type="transmembrane region" description="Helical" evidence="12">
    <location>
        <begin position="69"/>
        <end position="90"/>
    </location>
</feature>
<comment type="similarity">
    <text evidence="2">Belongs to the fatty acid desaturase type 1 family. AlkB subfamily.</text>
</comment>
<feature type="domain" description="Fatty acid desaturase" evidence="13">
    <location>
        <begin position="98"/>
        <end position="299"/>
    </location>
</feature>
<dbReference type="GO" id="GO:0006629">
    <property type="term" value="P:lipid metabolic process"/>
    <property type="evidence" value="ECO:0007669"/>
    <property type="project" value="InterPro"/>
</dbReference>
<feature type="transmembrane region" description="Helical" evidence="12">
    <location>
        <begin position="96"/>
        <end position="121"/>
    </location>
</feature>
<accession>A0A937CT21</accession>